<keyword evidence="4" id="KW-0808">Transferase</keyword>
<dbReference type="InterPro" id="IPR035965">
    <property type="entry name" value="PAS-like_dom_sf"/>
</dbReference>
<dbReference type="InterPro" id="IPR003661">
    <property type="entry name" value="HisK_dim/P_dom"/>
</dbReference>
<dbReference type="EC" id="2.7.13.3" evidence="2"/>
<accession>W0BCL1</accession>
<dbReference type="Pfam" id="PF00989">
    <property type="entry name" value="PAS"/>
    <property type="match status" value="1"/>
</dbReference>
<feature type="domain" description="Histidine kinase" evidence="6">
    <location>
        <begin position="386"/>
        <end position="568"/>
    </location>
</feature>
<dbReference type="InterPro" id="IPR000014">
    <property type="entry name" value="PAS"/>
</dbReference>
<dbReference type="SMART" id="SM00388">
    <property type="entry name" value="HisKA"/>
    <property type="match status" value="1"/>
</dbReference>
<sequence length="568" mass="65212">MERKAADNEAFYAAIIQSSNDAIIGKDLNGIITSWNMAAEHLFGYTAAEMVGASITCIISSDRKQDIYQLLKKIKEDKKVEHYETVCRKKDGTEVKLSISLSPIKDHTGKITGAASIARKIPFVTREQRKFELAIEAAPNGMLMIDDQGNIKLVNAQLERMFEYAREELLGNPIEMLVPERFRAMHPRHRQDFFKNPKARFLDARRELYGLKKDGTEFPVEIGLNPLITEEGSFVLASVVDITARKREQEKFRLAIESTPAGILMVNKLGEIELANEQVLEMFKYTKEGLIGQRVEILVPERFRATHPQYRNVYYQQPETRAMGMGRDLYGLRMDGTEFPVEIGLNPLKTESGMFVLASIIDITERKATEDKIRRSNTELEHFAYVVSHDLKAPLRGIATLSEWIIEEYQEKLDEKGQHYLELLDSRVKRLQSLIDGILEYSRIGRIEEEPQEINLNRIIEDVKEVLAPPKHIRIEIQKNLPVIYGAKTNIHQLFQNLISNAIKYNDKKQGRIEIGAFERPKEWEFFVKDNGIGIDEQYKDKIFELFQTLADKEQYESTGIGLTLAKK</sequence>
<gene>
    <name evidence="9" type="ORF">Loa_00784</name>
</gene>
<dbReference type="SUPFAM" id="SSF47384">
    <property type="entry name" value="Homodimeric domain of signal transducing histidine kinase"/>
    <property type="match status" value="1"/>
</dbReference>
<dbReference type="InterPro" id="IPR052162">
    <property type="entry name" value="Sensor_kinase/Photoreceptor"/>
</dbReference>
<dbReference type="AlphaFoldDB" id="W0BCL1"/>
<dbReference type="SUPFAM" id="SSF55785">
    <property type="entry name" value="PYP-like sensor domain (PAS domain)"/>
    <property type="match status" value="3"/>
</dbReference>
<dbReference type="Gene3D" id="3.30.565.10">
    <property type="entry name" value="Histidine kinase-like ATPase, C-terminal domain"/>
    <property type="match status" value="1"/>
</dbReference>
<dbReference type="SMART" id="SM00091">
    <property type="entry name" value="PAS"/>
    <property type="match status" value="3"/>
</dbReference>
<dbReference type="InterPro" id="IPR001610">
    <property type="entry name" value="PAC"/>
</dbReference>
<dbReference type="PROSITE" id="PS50109">
    <property type="entry name" value="HIS_KIN"/>
    <property type="match status" value="1"/>
</dbReference>
<keyword evidence="3" id="KW-0597">Phosphoprotein</keyword>
<evidence type="ECO:0000259" key="8">
    <source>
        <dbReference type="PROSITE" id="PS50113"/>
    </source>
</evidence>
<dbReference type="Pfam" id="PF00512">
    <property type="entry name" value="HisKA"/>
    <property type="match status" value="1"/>
</dbReference>
<organism evidence="9 10">
    <name type="scientific">Legionella oakridgensis ATCC 33761 = DSM 21215</name>
    <dbReference type="NCBI Taxonomy" id="1268635"/>
    <lineage>
        <taxon>Bacteria</taxon>
        <taxon>Pseudomonadati</taxon>
        <taxon>Pseudomonadota</taxon>
        <taxon>Gammaproteobacteria</taxon>
        <taxon>Legionellales</taxon>
        <taxon>Legionellaceae</taxon>
        <taxon>Legionella</taxon>
    </lineage>
</organism>
<dbReference type="eggNOG" id="COG4251">
    <property type="taxonomic scope" value="Bacteria"/>
</dbReference>
<feature type="domain" description="PAC" evidence="8">
    <location>
        <begin position="325"/>
        <end position="375"/>
    </location>
</feature>
<dbReference type="SMART" id="SM00086">
    <property type="entry name" value="PAC"/>
    <property type="match status" value="3"/>
</dbReference>
<dbReference type="PROSITE" id="PS50112">
    <property type="entry name" value="PAS"/>
    <property type="match status" value="3"/>
</dbReference>
<dbReference type="InterPro" id="IPR036097">
    <property type="entry name" value="HisK_dim/P_sf"/>
</dbReference>
<dbReference type="EMBL" id="CP004006">
    <property type="protein sequence ID" value="AHE66352.1"/>
    <property type="molecule type" value="Genomic_DNA"/>
</dbReference>
<feature type="domain" description="PAC" evidence="8">
    <location>
        <begin position="204"/>
        <end position="254"/>
    </location>
</feature>
<dbReference type="InterPro" id="IPR036890">
    <property type="entry name" value="HATPase_C_sf"/>
</dbReference>
<dbReference type="GO" id="GO:0000155">
    <property type="term" value="F:phosphorelay sensor kinase activity"/>
    <property type="evidence" value="ECO:0007669"/>
    <property type="project" value="InterPro"/>
</dbReference>
<feature type="domain" description="PAS" evidence="7">
    <location>
        <begin position="8"/>
        <end position="78"/>
    </location>
</feature>
<dbReference type="RefSeq" id="WP_052335879.1">
    <property type="nucleotide sequence ID" value="NZ_CP004006.1"/>
</dbReference>
<feature type="domain" description="PAS" evidence="7">
    <location>
        <begin position="127"/>
        <end position="180"/>
    </location>
</feature>
<name>W0BCL1_9GAMM</name>
<dbReference type="PROSITE" id="PS50113">
    <property type="entry name" value="PAC"/>
    <property type="match status" value="2"/>
</dbReference>
<protein>
    <recommendedName>
        <fullName evidence="2">histidine kinase</fullName>
        <ecNumber evidence="2">2.7.13.3</ecNumber>
    </recommendedName>
</protein>
<dbReference type="InterPro" id="IPR003594">
    <property type="entry name" value="HATPase_dom"/>
</dbReference>
<dbReference type="PATRIC" id="fig|1268635.3.peg.786"/>
<evidence type="ECO:0000313" key="9">
    <source>
        <dbReference type="EMBL" id="AHE66352.1"/>
    </source>
</evidence>
<dbReference type="Proteomes" id="UP000018838">
    <property type="component" value="Chromosome"/>
</dbReference>
<dbReference type="InterPro" id="IPR013767">
    <property type="entry name" value="PAS_fold"/>
</dbReference>
<evidence type="ECO:0000256" key="4">
    <source>
        <dbReference type="ARBA" id="ARBA00022679"/>
    </source>
</evidence>
<dbReference type="NCBIfam" id="TIGR00229">
    <property type="entry name" value="sensory_box"/>
    <property type="match status" value="3"/>
</dbReference>
<dbReference type="CDD" id="cd00082">
    <property type="entry name" value="HisKA"/>
    <property type="match status" value="1"/>
</dbReference>
<dbReference type="PANTHER" id="PTHR43304">
    <property type="entry name" value="PHYTOCHROME-LIKE PROTEIN CPH1"/>
    <property type="match status" value="1"/>
</dbReference>
<dbReference type="Pfam" id="PF02518">
    <property type="entry name" value="HATPase_c"/>
    <property type="match status" value="1"/>
</dbReference>
<evidence type="ECO:0000259" key="7">
    <source>
        <dbReference type="PROSITE" id="PS50112"/>
    </source>
</evidence>
<dbReference type="HOGENOM" id="CLU_000445_114_71_6"/>
<dbReference type="SUPFAM" id="SSF55874">
    <property type="entry name" value="ATPase domain of HSP90 chaperone/DNA topoisomerase II/histidine kinase"/>
    <property type="match status" value="1"/>
</dbReference>
<dbReference type="PANTHER" id="PTHR43304:SF1">
    <property type="entry name" value="PAC DOMAIN-CONTAINING PROTEIN"/>
    <property type="match status" value="1"/>
</dbReference>
<dbReference type="InterPro" id="IPR005467">
    <property type="entry name" value="His_kinase_dom"/>
</dbReference>
<reference evidence="9 10" key="1">
    <citation type="journal article" date="2013" name="Int. J. Med. Microbiol.">
        <title>Legionella oakridgensis ATCC 33761 genome sequence and phenotypic characterization reveals its replication capacity in amoebae.</title>
        <authorList>
            <person name="Brzuszkiewicz E."/>
            <person name="Schulz T."/>
            <person name="Rydzewski K."/>
            <person name="Daniel R."/>
            <person name="Gillmaier N."/>
            <person name="Dittmann C."/>
            <person name="Holland G."/>
            <person name="Schunder E."/>
            <person name="Lautner M."/>
            <person name="Eisenreich W."/>
            <person name="Luck C."/>
            <person name="Heuner K."/>
        </authorList>
    </citation>
    <scope>NUCLEOTIDE SEQUENCE [LARGE SCALE GENOMIC DNA]</scope>
    <source>
        <strain>OR-10</strain>
        <strain evidence="10">ATCC 33761</strain>
    </source>
</reference>
<evidence type="ECO:0000256" key="3">
    <source>
        <dbReference type="ARBA" id="ARBA00022553"/>
    </source>
</evidence>
<dbReference type="GO" id="GO:0006355">
    <property type="term" value="P:regulation of DNA-templated transcription"/>
    <property type="evidence" value="ECO:0007669"/>
    <property type="project" value="InterPro"/>
</dbReference>
<proteinExistence type="predicted"/>
<feature type="domain" description="PAS" evidence="7">
    <location>
        <begin position="248"/>
        <end position="317"/>
    </location>
</feature>
<keyword evidence="10" id="KW-1185">Reference proteome</keyword>
<dbReference type="KEGG" id="lok:Loa_00784"/>
<dbReference type="STRING" id="1268635.Loa_00784"/>
<dbReference type="Pfam" id="PF13426">
    <property type="entry name" value="PAS_9"/>
    <property type="match status" value="2"/>
</dbReference>
<evidence type="ECO:0000313" key="10">
    <source>
        <dbReference type="Proteomes" id="UP000018838"/>
    </source>
</evidence>
<dbReference type="InterPro" id="IPR000700">
    <property type="entry name" value="PAS-assoc_C"/>
</dbReference>
<evidence type="ECO:0000259" key="6">
    <source>
        <dbReference type="PROSITE" id="PS50109"/>
    </source>
</evidence>
<evidence type="ECO:0000256" key="5">
    <source>
        <dbReference type="ARBA" id="ARBA00022777"/>
    </source>
</evidence>
<keyword evidence="5" id="KW-0418">Kinase</keyword>
<evidence type="ECO:0000256" key="1">
    <source>
        <dbReference type="ARBA" id="ARBA00000085"/>
    </source>
</evidence>
<dbReference type="SMART" id="SM00387">
    <property type="entry name" value="HATPase_c"/>
    <property type="match status" value="1"/>
</dbReference>
<comment type="catalytic activity">
    <reaction evidence="1">
        <text>ATP + protein L-histidine = ADP + protein N-phospho-L-histidine.</text>
        <dbReference type="EC" id="2.7.13.3"/>
    </reaction>
</comment>
<dbReference type="Gene3D" id="3.30.450.20">
    <property type="entry name" value="PAS domain"/>
    <property type="match status" value="3"/>
</dbReference>
<evidence type="ECO:0000256" key="2">
    <source>
        <dbReference type="ARBA" id="ARBA00012438"/>
    </source>
</evidence>
<dbReference type="Gene3D" id="1.10.287.130">
    <property type="match status" value="1"/>
</dbReference>
<dbReference type="CDD" id="cd00130">
    <property type="entry name" value="PAS"/>
    <property type="match status" value="3"/>
</dbReference>